<reference evidence="5 6" key="1">
    <citation type="submission" date="2020-01" db="EMBL/GenBank/DDBJ databases">
        <authorList>
            <person name="Lee S.D."/>
        </authorList>
    </citation>
    <scope>NUCLEOTIDE SEQUENCE [LARGE SCALE GENOMIC DNA]</scope>
    <source>
        <strain evidence="5 6">SAP-1</strain>
    </source>
</reference>
<dbReference type="RefSeq" id="WP_169403389.1">
    <property type="nucleotide sequence ID" value="NZ_JAADJU010000006.1"/>
</dbReference>
<keyword evidence="6" id="KW-1185">Reference proteome</keyword>
<dbReference type="Gene3D" id="2.20.200.10">
    <property type="entry name" value="Outer membrane efflux proteins (OEP)"/>
    <property type="match status" value="1"/>
</dbReference>
<dbReference type="InterPro" id="IPR003423">
    <property type="entry name" value="OMP_efflux"/>
</dbReference>
<name>A0A848MNH1_9GAMM</name>
<keyword evidence="3" id="KW-0449">Lipoprotein</keyword>
<organism evidence="5 6">
    <name type="scientific">Rouxiella aceris</name>
    <dbReference type="NCBI Taxonomy" id="2703884"/>
    <lineage>
        <taxon>Bacteria</taxon>
        <taxon>Pseudomonadati</taxon>
        <taxon>Pseudomonadota</taxon>
        <taxon>Gammaproteobacteria</taxon>
        <taxon>Enterobacterales</taxon>
        <taxon>Yersiniaceae</taxon>
        <taxon>Rouxiella</taxon>
    </lineage>
</organism>
<evidence type="ECO:0000313" key="5">
    <source>
        <dbReference type="EMBL" id="NMP27674.1"/>
    </source>
</evidence>
<evidence type="ECO:0000256" key="2">
    <source>
        <dbReference type="ARBA" id="ARBA00007613"/>
    </source>
</evidence>
<dbReference type="EMBL" id="JAADJU010000006">
    <property type="protein sequence ID" value="NMP27674.1"/>
    <property type="molecule type" value="Genomic_DNA"/>
</dbReference>
<keyword evidence="3" id="KW-0472">Membrane</keyword>
<dbReference type="Pfam" id="PF02321">
    <property type="entry name" value="OEP"/>
    <property type="match status" value="2"/>
</dbReference>
<gene>
    <name evidence="5" type="ORF">GW590_12490</name>
</gene>
<feature type="coiled-coil region" evidence="4">
    <location>
        <begin position="210"/>
        <end position="240"/>
    </location>
</feature>
<accession>A0A848MNH1</accession>
<comment type="caution">
    <text evidence="5">The sequence shown here is derived from an EMBL/GenBank/DDBJ whole genome shotgun (WGS) entry which is preliminary data.</text>
</comment>
<dbReference type="Gene3D" id="1.20.1600.10">
    <property type="entry name" value="Outer membrane efflux proteins (OEP)"/>
    <property type="match status" value="1"/>
</dbReference>
<protein>
    <submittedName>
        <fullName evidence="5">Efflux transporter outer membrane subunit</fullName>
    </submittedName>
</protein>
<comment type="similarity">
    <text evidence="2 3">Belongs to the outer membrane factor (OMF) (TC 1.B.17) family.</text>
</comment>
<evidence type="ECO:0000256" key="3">
    <source>
        <dbReference type="RuleBase" id="RU362097"/>
    </source>
</evidence>
<evidence type="ECO:0000256" key="4">
    <source>
        <dbReference type="SAM" id="Coils"/>
    </source>
</evidence>
<keyword evidence="3" id="KW-0564">Palmitate</keyword>
<reference evidence="5 6" key="2">
    <citation type="submission" date="2020-06" db="EMBL/GenBank/DDBJ databases">
        <title>Polyphasic characterization of a Rahnella strain isolated from tree sap.</title>
        <authorList>
            <person name="Kim I.S."/>
        </authorList>
    </citation>
    <scope>NUCLEOTIDE SEQUENCE [LARGE SCALE GENOMIC DNA]</scope>
    <source>
        <strain evidence="5 6">SAP-1</strain>
    </source>
</reference>
<comment type="subcellular location">
    <subcellularLocation>
        <location evidence="1 3">Cell outer membrane</location>
        <topology evidence="1 3">Lipid-anchor</topology>
    </subcellularLocation>
</comment>
<dbReference type="SUPFAM" id="SSF56954">
    <property type="entry name" value="Outer membrane efflux proteins (OEP)"/>
    <property type="match status" value="1"/>
</dbReference>
<dbReference type="Proteomes" id="UP000585363">
    <property type="component" value="Unassembled WGS sequence"/>
</dbReference>
<sequence length="457" mass="51794">MTLLPRSYLLVMVLLLNGCGSWLKSHEDPPRLNYPPQWPNDTPSSDSNLPFSWQDFADPKLTRWLQRVMANNNDVALAVLRLYQAQLTAEKTAAGQAPGLKATLSGSQRRALSTADSWSQTGTTNLSTSYELDLWGKLARQREAADWEKQASEQDLMSARLLLLASASKNYWQLGFINQQRIVARQRIENAERTLKLVNSRYQAGKVGFLDKVTAEKNLLEQEKNYLQVQNERRRLLNQQSLLLGAPPGSDVEDPPPLSQNRLPGIRAGISVKVLHNRPDVRAKEYRLRKALNEMDSKRLEYYPSFSLTGQLGTSSATLVKLLSQPLATLGASLSLPFLEWRTMGINNQLARNNYQQQAIEFTQVLYKAMADVDNALTQRSELMARQQQLQALLTLARKAERLTEIRYRQGKIALNFLLDAQEQRLSAELAIEENLLKQYENLAQIYLELGGETRQI</sequence>
<evidence type="ECO:0000256" key="1">
    <source>
        <dbReference type="ARBA" id="ARBA00004459"/>
    </source>
</evidence>
<dbReference type="InterPro" id="IPR010131">
    <property type="entry name" value="MdtP/NodT-like"/>
</dbReference>
<keyword evidence="3" id="KW-1134">Transmembrane beta strand</keyword>
<dbReference type="NCBIfam" id="TIGR01845">
    <property type="entry name" value="outer_NodT"/>
    <property type="match status" value="1"/>
</dbReference>
<dbReference type="PANTHER" id="PTHR30203">
    <property type="entry name" value="OUTER MEMBRANE CATION EFFLUX PROTEIN"/>
    <property type="match status" value="1"/>
</dbReference>
<dbReference type="AlphaFoldDB" id="A0A848MNH1"/>
<dbReference type="GO" id="GO:0015562">
    <property type="term" value="F:efflux transmembrane transporter activity"/>
    <property type="evidence" value="ECO:0007669"/>
    <property type="project" value="InterPro"/>
</dbReference>
<dbReference type="GO" id="GO:0009279">
    <property type="term" value="C:cell outer membrane"/>
    <property type="evidence" value="ECO:0007669"/>
    <property type="project" value="UniProtKB-SubCell"/>
</dbReference>
<keyword evidence="3" id="KW-0812">Transmembrane</keyword>
<proteinExistence type="inferred from homology"/>
<dbReference type="PANTHER" id="PTHR30203:SF32">
    <property type="entry name" value="CATION EFFLUX SYSTEM PROTEIN CUSC"/>
    <property type="match status" value="1"/>
</dbReference>
<evidence type="ECO:0000313" key="6">
    <source>
        <dbReference type="Proteomes" id="UP000585363"/>
    </source>
</evidence>
<keyword evidence="4" id="KW-0175">Coiled coil</keyword>